<dbReference type="InterPro" id="IPR002196">
    <property type="entry name" value="Glyco_hydro_24"/>
</dbReference>
<protein>
    <recommendedName>
        <fullName evidence="6">Lysozyme</fullName>
        <ecNumber evidence="6">3.2.1.17</ecNumber>
    </recommendedName>
</protein>
<evidence type="ECO:0000256" key="7">
    <source>
        <dbReference type="SAM" id="SignalP"/>
    </source>
</evidence>
<reference evidence="8 9" key="1">
    <citation type="submission" date="2008-03" db="EMBL/GenBank/DDBJ databases">
        <title>Complete sequence of chromosome of Methylobacterium radiotolerans JCM 2831.</title>
        <authorList>
            <consortium name="US DOE Joint Genome Institute"/>
            <person name="Copeland A."/>
            <person name="Lucas S."/>
            <person name="Lapidus A."/>
            <person name="Glavina del Rio T."/>
            <person name="Dalin E."/>
            <person name="Tice H."/>
            <person name="Bruce D."/>
            <person name="Goodwin L."/>
            <person name="Pitluck S."/>
            <person name="Kiss H."/>
            <person name="Brettin T."/>
            <person name="Detter J.C."/>
            <person name="Han C."/>
            <person name="Kuske C.R."/>
            <person name="Schmutz J."/>
            <person name="Larimer F."/>
            <person name="Land M."/>
            <person name="Hauser L."/>
            <person name="Kyrpides N."/>
            <person name="Mikhailova N."/>
            <person name="Marx C.J."/>
            <person name="Richardson P."/>
        </authorList>
    </citation>
    <scope>NUCLEOTIDE SEQUENCE [LARGE SCALE GENOMIC DNA]</scope>
    <source>
        <strain evidence="9">ATCC 27329 / DSM 1819 / JCM 2831 / NBRC 15690 / NCIMB 10815 / 0-1</strain>
    </source>
</reference>
<dbReference type="OrthoDB" id="5327667at2"/>
<dbReference type="RefSeq" id="WP_012319595.1">
    <property type="nucleotide sequence ID" value="NC_010505.1"/>
</dbReference>
<dbReference type="InterPro" id="IPR034690">
    <property type="entry name" value="Endolysin_T4_type"/>
</dbReference>
<dbReference type="GO" id="GO:0003796">
    <property type="term" value="F:lysozyme activity"/>
    <property type="evidence" value="ECO:0007669"/>
    <property type="project" value="UniProtKB-EC"/>
</dbReference>
<keyword evidence="5 6" id="KW-0326">Glycosidase</keyword>
<gene>
    <name evidence="8" type="ordered locus">Mrad2831_2642</name>
</gene>
<dbReference type="KEGG" id="mrd:Mrad2831_2642"/>
<dbReference type="AlphaFoldDB" id="B1M176"/>
<dbReference type="InterPro" id="IPR023346">
    <property type="entry name" value="Lysozyme-like_dom_sf"/>
</dbReference>
<dbReference type="eggNOG" id="COG3772">
    <property type="taxonomic scope" value="Bacteria"/>
</dbReference>
<dbReference type="GO" id="GO:0042742">
    <property type="term" value="P:defense response to bacterium"/>
    <property type="evidence" value="ECO:0007669"/>
    <property type="project" value="UniProtKB-KW"/>
</dbReference>
<dbReference type="HAMAP" id="MF_04110">
    <property type="entry name" value="ENDOLYSIN_T4"/>
    <property type="match status" value="1"/>
</dbReference>
<proteinExistence type="inferred from homology"/>
<dbReference type="HOGENOM" id="CLU_091641_4_0_5"/>
<evidence type="ECO:0000256" key="1">
    <source>
        <dbReference type="ARBA" id="ARBA00000632"/>
    </source>
</evidence>
<feature type="chain" id="PRO_5002766169" description="Lysozyme" evidence="7">
    <location>
        <begin position="26"/>
        <end position="196"/>
    </location>
</feature>
<feature type="signal peptide" evidence="7">
    <location>
        <begin position="1"/>
        <end position="25"/>
    </location>
</feature>
<organism evidence="8 9">
    <name type="scientific">Methylobacterium radiotolerans (strain ATCC 27329 / DSM 1819 / JCM 2831 / NBRC 15690 / NCIMB 10815 / 0-1)</name>
    <dbReference type="NCBI Taxonomy" id="426355"/>
    <lineage>
        <taxon>Bacteria</taxon>
        <taxon>Pseudomonadati</taxon>
        <taxon>Pseudomonadota</taxon>
        <taxon>Alphaproteobacteria</taxon>
        <taxon>Hyphomicrobiales</taxon>
        <taxon>Methylobacteriaceae</taxon>
        <taxon>Methylobacterium</taxon>
    </lineage>
</organism>
<dbReference type="PANTHER" id="PTHR38107:SF3">
    <property type="entry name" value="LYSOZYME RRRD-RELATED"/>
    <property type="match status" value="1"/>
</dbReference>
<keyword evidence="2 6" id="KW-0929">Antimicrobial</keyword>
<dbReference type="GO" id="GO:0009253">
    <property type="term" value="P:peptidoglycan catabolic process"/>
    <property type="evidence" value="ECO:0007669"/>
    <property type="project" value="InterPro"/>
</dbReference>
<dbReference type="Pfam" id="PF00959">
    <property type="entry name" value="Phage_lysozyme"/>
    <property type="match status" value="1"/>
</dbReference>
<name>B1M176_METRJ</name>
<evidence type="ECO:0000256" key="5">
    <source>
        <dbReference type="ARBA" id="ARBA00023295"/>
    </source>
</evidence>
<evidence type="ECO:0000256" key="4">
    <source>
        <dbReference type="ARBA" id="ARBA00022801"/>
    </source>
</evidence>
<dbReference type="STRING" id="426355.Mrad2831_2642"/>
<evidence type="ECO:0000256" key="2">
    <source>
        <dbReference type="ARBA" id="ARBA00022529"/>
    </source>
</evidence>
<dbReference type="EMBL" id="CP001001">
    <property type="protein sequence ID" value="ACB24626.1"/>
    <property type="molecule type" value="Genomic_DNA"/>
</dbReference>
<evidence type="ECO:0000256" key="6">
    <source>
        <dbReference type="RuleBase" id="RU003788"/>
    </source>
</evidence>
<dbReference type="InterPro" id="IPR051018">
    <property type="entry name" value="Bacteriophage_GH24"/>
</dbReference>
<keyword evidence="7" id="KW-0732">Signal</keyword>
<dbReference type="SUPFAM" id="SSF53955">
    <property type="entry name" value="Lysozyme-like"/>
    <property type="match status" value="1"/>
</dbReference>
<dbReference type="Gene3D" id="1.10.530.40">
    <property type="match status" value="1"/>
</dbReference>
<dbReference type="EC" id="3.2.1.17" evidence="6"/>
<comment type="similarity">
    <text evidence="6">Belongs to the glycosyl hydrolase 24 family.</text>
</comment>
<dbReference type="GeneID" id="6138684"/>
<accession>B1M176</accession>
<sequence>MLAFFRKLGVAVAVGTASAAPRAVAGNPAPAIAAARTSSKSGVGSRLKRSAAAAALCTGLVGGFEGLRTTAYPDPATGREPWTACFGETEGIRRGDTFTVAECKAMLARSLEKYALRMEACVTRPMADETYAAFLSLSYNVDSGGFCKSSVARLWNAGESRASYDAMLRFNRAAGVTMPVLTRRRTQERALCLKGI</sequence>
<evidence type="ECO:0000256" key="3">
    <source>
        <dbReference type="ARBA" id="ARBA00022638"/>
    </source>
</evidence>
<evidence type="ECO:0000313" key="9">
    <source>
        <dbReference type="Proteomes" id="UP000006589"/>
    </source>
</evidence>
<dbReference type="Proteomes" id="UP000006589">
    <property type="component" value="Chromosome"/>
</dbReference>
<comment type="catalytic activity">
    <reaction evidence="1 6">
        <text>Hydrolysis of (1-&gt;4)-beta-linkages between N-acetylmuramic acid and N-acetyl-D-glucosamine residues in a peptidoglycan and between N-acetyl-D-glucosamine residues in chitodextrins.</text>
        <dbReference type="EC" id="3.2.1.17"/>
    </reaction>
</comment>
<dbReference type="CAZy" id="GH24">
    <property type="family name" value="Glycoside Hydrolase Family 24"/>
</dbReference>
<dbReference type="PATRIC" id="fig|426355.14.peg.2708"/>
<keyword evidence="4 6" id="KW-0378">Hydrolase</keyword>
<dbReference type="PANTHER" id="PTHR38107">
    <property type="match status" value="1"/>
</dbReference>
<dbReference type="GO" id="GO:0031640">
    <property type="term" value="P:killing of cells of another organism"/>
    <property type="evidence" value="ECO:0007669"/>
    <property type="project" value="UniProtKB-KW"/>
</dbReference>
<dbReference type="CDD" id="cd16900">
    <property type="entry name" value="endolysin_R21-like"/>
    <property type="match status" value="1"/>
</dbReference>
<dbReference type="InterPro" id="IPR023347">
    <property type="entry name" value="Lysozyme_dom_sf"/>
</dbReference>
<dbReference type="GO" id="GO:0016998">
    <property type="term" value="P:cell wall macromolecule catabolic process"/>
    <property type="evidence" value="ECO:0007669"/>
    <property type="project" value="InterPro"/>
</dbReference>
<evidence type="ECO:0000313" key="8">
    <source>
        <dbReference type="EMBL" id="ACB24626.1"/>
    </source>
</evidence>
<keyword evidence="3 6" id="KW-0081">Bacteriolytic enzyme</keyword>